<comment type="similarity">
    <text evidence="2">Belongs to the AzlC family.</text>
</comment>
<reference evidence="9 10" key="1">
    <citation type="submission" date="2018-08" db="EMBL/GenBank/DDBJ databases">
        <title>Genomic Encyclopedia of Type Strains, Phase III (KMG-III): the genomes of soil and plant-associated and newly described type strains.</title>
        <authorList>
            <person name="Whitman W."/>
        </authorList>
    </citation>
    <scope>NUCLEOTIDE SEQUENCE [LARGE SCALE GENOMIC DNA]</scope>
    <source>
        <strain evidence="9 10">CGMCC 1.10966</strain>
    </source>
</reference>
<keyword evidence="3" id="KW-0813">Transport</keyword>
<keyword evidence="6 8" id="KW-1133">Transmembrane helix</keyword>
<keyword evidence="5 8" id="KW-0812">Transmembrane</keyword>
<evidence type="ECO:0000256" key="8">
    <source>
        <dbReference type="SAM" id="Phobius"/>
    </source>
</evidence>
<dbReference type="PANTHER" id="PTHR34979">
    <property type="entry name" value="INNER MEMBRANE PROTEIN YGAZ"/>
    <property type="match status" value="1"/>
</dbReference>
<evidence type="ECO:0000256" key="6">
    <source>
        <dbReference type="ARBA" id="ARBA00022989"/>
    </source>
</evidence>
<evidence type="ECO:0000256" key="5">
    <source>
        <dbReference type="ARBA" id="ARBA00022692"/>
    </source>
</evidence>
<evidence type="ECO:0000256" key="4">
    <source>
        <dbReference type="ARBA" id="ARBA00022475"/>
    </source>
</evidence>
<keyword evidence="10" id="KW-1185">Reference proteome</keyword>
<name>A0A3D9R2X0_9BACL</name>
<comment type="caution">
    <text evidence="9">The sequence shown here is derived from an EMBL/GenBank/DDBJ whole genome shotgun (WGS) entry which is preliminary data.</text>
</comment>
<accession>A0A3D9R2X0</accession>
<dbReference type="Proteomes" id="UP000256304">
    <property type="component" value="Unassembled WGS sequence"/>
</dbReference>
<keyword evidence="4" id="KW-1003">Cell membrane</keyword>
<dbReference type="GO" id="GO:0005886">
    <property type="term" value="C:plasma membrane"/>
    <property type="evidence" value="ECO:0007669"/>
    <property type="project" value="UniProtKB-SubCell"/>
</dbReference>
<dbReference type="EMBL" id="QTTN01000032">
    <property type="protein sequence ID" value="REE69655.1"/>
    <property type="molecule type" value="Genomic_DNA"/>
</dbReference>
<sequence>MLVGALLTDETFGVAINQTATRPFISEKWMHGLNTTAYLNWIAANIAGAFFGKWITNPEKFGLDFALPAMFIGLLVLLMVSRSKIVIDMIVAISAVAIVVGVTLVSSASIGVIVATVFAATVGMVVEKWK</sequence>
<evidence type="ECO:0000256" key="7">
    <source>
        <dbReference type="ARBA" id="ARBA00023136"/>
    </source>
</evidence>
<evidence type="ECO:0000256" key="3">
    <source>
        <dbReference type="ARBA" id="ARBA00022448"/>
    </source>
</evidence>
<protein>
    <submittedName>
        <fullName evidence="9">AzlC protein</fullName>
    </submittedName>
</protein>
<evidence type="ECO:0000256" key="2">
    <source>
        <dbReference type="ARBA" id="ARBA00010735"/>
    </source>
</evidence>
<evidence type="ECO:0000313" key="10">
    <source>
        <dbReference type="Proteomes" id="UP000256304"/>
    </source>
</evidence>
<feature type="transmembrane region" description="Helical" evidence="8">
    <location>
        <begin position="38"/>
        <end position="55"/>
    </location>
</feature>
<dbReference type="InterPro" id="IPR011606">
    <property type="entry name" value="Brnchd-chn_aa_trnsp_permease"/>
</dbReference>
<dbReference type="GO" id="GO:1903785">
    <property type="term" value="P:L-valine transmembrane transport"/>
    <property type="evidence" value="ECO:0007669"/>
    <property type="project" value="TreeGrafter"/>
</dbReference>
<dbReference type="PANTHER" id="PTHR34979:SF1">
    <property type="entry name" value="INNER MEMBRANE PROTEIN YGAZ"/>
    <property type="match status" value="1"/>
</dbReference>
<evidence type="ECO:0000313" key="9">
    <source>
        <dbReference type="EMBL" id="REE69655.1"/>
    </source>
</evidence>
<gene>
    <name evidence="9" type="ORF">A8990_13252</name>
</gene>
<keyword evidence="7 8" id="KW-0472">Membrane</keyword>
<dbReference type="Pfam" id="PF03591">
    <property type="entry name" value="AzlC"/>
    <property type="match status" value="1"/>
</dbReference>
<organism evidence="9 10">
    <name type="scientific">Paenibacillus taihuensis</name>
    <dbReference type="NCBI Taxonomy" id="1156355"/>
    <lineage>
        <taxon>Bacteria</taxon>
        <taxon>Bacillati</taxon>
        <taxon>Bacillota</taxon>
        <taxon>Bacilli</taxon>
        <taxon>Bacillales</taxon>
        <taxon>Paenibacillaceae</taxon>
        <taxon>Paenibacillus</taxon>
    </lineage>
</organism>
<evidence type="ECO:0000256" key="1">
    <source>
        <dbReference type="ARBA" id="ARBA00004651"/>
    </source>
</evidence>
<feature type="transmembrane region" description="Helical" evidence="8">
    <location>
        <begin position="61"/>
        <end position="78"/>
    </location>
</feature>
<proteinExistence type="inferred from homology"/>
<comment type="subcellular location">
    <subcellularLocation>
        <location evidence="1">Cell membrane</location>
        <topology evidence="1">Multi-pass membrane protein</topology>
    </subcellularLocation>
</comment>
<dbReference type="AlphaFoldDB" id="A0A3D9R2X0"/>